<protein>
    <submittedName>
        <fullName evidence="1">Uncharacterized protein</fullName>
    </submittedName>
</protein>
<comment type="caution">
    <text evidence="1">The sequence shown here is derived from an EMBL/GenBank/DDBJ whole genome shotgun (WGS) entry which is preliminary data.</text>
</comment>
<dbReference type="RefSeq" id="WP_064240684.1">
    <property type="nucleotide sequence ID" value="NZ_LPUX01000053.1"/>
</dbReference>
<dbReference type="AlphaFoldDB" id="A0A178XYP8"/>
<accession>A0A178XYP8</accession>
<organism evidence="1 2">
    <name type="scientific">Sinorhizobium glycinis</name>
    <dbReference type="NCBI Taxonomy" id="1472378"/>
    <lineage>
        <taxon>Bacteria</taxon>
        <taxon>Pseudomonadati</taxon>
        <taxon>Pseudomonadota</taxon>
        <taxon>Alphaproteobacteria</taxon>
        <taxon>Hyphomicrobiales</taxon>
        <taxon>Rhizobiaceae</taxon>
        <taxon>Sinorhizobium/Ensifer group</taxon>
        <taxon>Sinorhizobium</taxon>
    </lineage>
</organism>
<keyword evidence="2" id="KW-1185">Reference proteome</keyword>
<evidence type="ECO:0000313" key="1">
    <source>
        <dbReference type="EMBL" id="OAP40367.1"/>
    </source>
</evidence>
<proteinExistence type="predicted"/>
<dbReference type="STRING" id="1472378.AU381_00115"/>
<sequence>MKYEAWTWKAVEGRILEMADTLRISPSVKGPKMFGNAMPEPVRRYDEAYGFHAARYQESASAASLSRMQQAWQWINALPSEADRKLIYAWSWVKVRKGMKLSRFAAENDMNDRMLRREITRICQQIANNLNQIMLVRLNNDDCSLSENQPDITSTTVSSEKCATHWIAPDGKPQVDPALAKSRVIKPREIRARHIA</sequence>
<dbReference type="Proteomes" id="UP000094025">
    <property type="component" value="Unassembled WGS sequence"/>
</dbReference>
<name>A0A178XYP8_9HYPH</name>
<evidence type="ECO:0000313" key="2">
    <source>
        <dbReference type="Proteomes" id="UP000094025"/>
    </source>
</evidence>
<dbReference type="OrthoDB" id="8366805at2"/>
<dbReference type="EMBL" id="LPUX01000053">
    <property type="protein sequence ID" value="OAP40367.1"/>
    <property type="molecule type" value="Genomic_DNA"/>
</dbReference>
<reference evidence="1 2" key="1">
    <citation type="journal article" date="2016" name="Int. J. Syst. Evol. Microbiol.">
        <title>Ensifer glycinis sp. nov., an novel rhizobial species associated with Glycine spp.</title>
        <authorList>
            <person name="Yan H."/>
            <person name="Yan J."/>
            <person name="Sui X.H."/>
            <person name="Wang E.T."/>
            <person name="Chen W.X."/>
            <person name="Zhang X.X."/>
            <person name="Chen W.F."/>
        </authorList>
    </citation>
    <scope>NUCLEOTIDE SEQUENCE [LARGE SCALE GENOMIC DNA]</scope>
    <source>
        <strain evidence="1 2">CCBAU 23380</strain>
    </source>
</reference>
<gene>
    <name evidence="1" type="ORF">AU381_00115</name>
</gene>